<dbReference type="InterPro" id="IPR045069">
    <property type="entry name" value="MATE_euk"/>
</dbReference>
<evidence type="ECO:0000256" key="4">
    <source>
        <dbReference type="ARBA" id="ARBA00022989"/>
    </source>
</evidence>
<evidence type="ECO:0000256" key="3">
    <source>
        <dbReference type="ARBA" id="ARBA00022692"/>
    </source>
</evidence>
<dbReference type="EMBL" id="JADGJW010000582">
    <property type="protein sequence ID" value="KAJ3214922.1"/>
    <property type="molecule type" value="Genomic_DNA"/>
</dbReference>
<feature type="transmembrane region" description="Helical" evidence="6">
    <location>
        <begin position="342"/>
        <end position="362"/>
    </location>
</feature>
<evidence type="ECO:0000256" key="6">
    <source>
        <dbReference type="SAM" id="Phobius"/>
    </source>
</evidence>
<keyword evidence="5 6" id="KW-0472">Membrane</keyword>
<dbReference type="AlphaFoldDB" id="A0AAD5U288"/>
<keyword evidence="3 6" id="KW-0812">Transmembrane</keyword>
<keyword evidence="4 6" id="KW-1133">Transmembrane helix</keyword>
<sequence>MSMSANERKKLAEKTFNDSDKLMIDRLRLYISKNLEKDAGKMLNEKRYKKLVKTLNSHPNFPAFQNNKENSEKIGEKIVEFELATKEQRKKLLDKIFKKYGIPEEPRNNLDKRHREKYIKGDLFEDVNEMACLIKVANETTTDDKEWKQNYQHAEKALDDLYLYYTSNQGNYKGSVYDEIEDLCRIQEESAFIEVDEDSSTPLLSKGHLDCCDKISLKLLAEQASSTVKLAIPLSFGYCLQNSLQFITIVSLGHVGTKELAACAIGTMWANVTGFSIGIGAASALDTLCSQAHTGSTDKFALGKHLQRSLTVMTIISIFISIFWYFFTERLLILTGQEPDIARLSTIYICWLIPGLIPNLFYECIKRYLQCQKIMSGVLFVIILASPLNMFLQWFLVWGPLSLGFIGMEKYGGFEFKEAFNLYKIKEFLTLGIPGILMTCAEWWAFEIMYTTLASGLISETALAAQSIVFSLLGFTWLLQLGISIACSTKVGNFIGSKHPNFAKVTTFSTLILAIFVACFNSSFLLLFKDKLGLIFTANQDVINTVSSIIPLGSFFQFSDGFNCVGGGVLRGLGQQKIGALMNVIGFYGLAIPLGFYLAFSLNWGLLGLWSGLATTSFCVSIFETYWISNVDWEAEVQKAEKLLSLNSTESYCTFNEDEGSV</sequence>
<evidence type="ECO:0000256" key="2">
    <source>
        <dbReference type="ARBA" id="ARBA00010199"/>
    </source>
</evidence>
<dbReference type="Proteomes" id="UP001211065">
    <property type="component" value="Unassembled WGS sequence"/>
</dbReference>
<evidence type="ECO:0000313" key="7">
    <source>
        <dbReference type="EMBL" id="KAJ3214922.1"/>
    </source>
</evidence>
<comment type="similarity">
    <text evidence="2">Belongs to the multi antimicrobial extrusion (MATE) (TC 2.A.66.1) family.</text>
</comment>
<dbReference type="CDD" id="cd13132">
    <property type="entry name" value="MATE_eukaryotic"/>
    <property type="match status" value="1"/>
</dbReference>
<dbReference type="InterPro" id="IPR002528">
    <property type="entry name" value="MATE_fam"/>
</dbReference>
<feature type="transmembrane region" description="Helical" evidence="6">
    <location>
        <begin position="505"/>
        <end position="528"/>
    </location>
</feature>
<name>A0AAD5U288_9FUNG</name>
<feature type="transmembrane region" description="Helical" evidence="6">
    <location>
        <begin position="428"/>
        <end position="450"/>
    </location>
</feature>
<gene>
    <name evidence="7" type="ORF">HK099_006610</name>
</gene>
<proteinExistence type="inferred from homology"/>
<evidence type="ECO:0000256" key="5">
    <source>
        <dbReference type="ARBA" id="ARBA00023136"/>
    </source>
</evidence>
<organism evidence="7 8">
    <name type="scientific">Clydaea vesicula</name>
    <dbReference type="NCBI Taxonomy" id="447962"/>
    <lineage>
        <taxon>Eukaryota</taxon>
        <taxon>Fungi</taxon>
        <taxon>Fungi incertae sedis</taxon>
        <taxon>Chytridiomycota</taxon>
        <taxon>Chytridiomycota incertae sedis</taxon>
        <taxon>Chytridiomycetes</taxon>
        <taxon>Lobulomycetales</taxon>
        <taxon>Lobulomycetaceae</taxon>
        <taxon>Clydaea</taxon>
    </lineage>
</organism>
<keyword evidence="8" id="KW-1185">Reference proteome</keyword>
<protein>
    <recommendedName>
        <fullName evidence="9">Multidrug and toxic compound extrusion protein</fullName>
    </recommendedName>
</protein>
<comment type="caution">
    <text evidence="7">The sequence shown here is derived from an EMBL/GenBank/DDBJ whole genome shotgun (WGS) entry which is preliminary data.</text>
</comment>
<dbReference type="Pfam" id="PF01554">
    <property type="entry name" value="MatE"/>
    <property type="match status" value="2"/>
</dbReference>
<dbReference type="GO" id="GO:0016020">
    <property type="term" value="C:membrane"/>
    <property type="evidence" value="ECO:0007669"/>
    <property type="project" value="UniProtKB-SubCell"/>
</dbReference>
<evidence type="ECO:0000256" key="1">
    <source>
        <dbReference type="ARBA" id="ARBA00004141"/>
    </source>
</evidence>
<comment type="subcellular location">
    <subcellularLocation>
        <location evidence="1">Membrane</location>
        <topology evidence="1">Multi-pass membrane protein</topology>
    </subcellularLocation>
</comment>
<reference evidence="7" key="1">
    <citation type="submission" date="2020-05" db="EMBL/GenBank/DDBJ databases">
        <title>Phylogenomic resolution of chytrid fungi.</title>
        <authorList>
            <person name="Stajich J.E."/>
            <person name="Amses K."/>
            <person name="Simmons R."/>
            <person name="Seto K."/>
            <person name="Myers J."/>
            <person name="Bonds A."/>
            <person name="Quandt C.A."/>
            <person name="Barry K."/>
            <person name="Liu P."/>
            <person name="Grigoriev I."/>
            <person name="Longcore J.E."/>
            <person name="James T.Y."/>
        </authorList>
    </citation>
    <scope>NUCLEOTIDE SEQUENCE</scope>
    <source>
        <strain evidence="7">JEL0476</strain>
    </source>
</reference>
<dbReference type="PANTHER" id="PTHR11206">
    <property type="entry name" value="MULTIDRUG RESISTANCE PROTEIN"/>
    <property type="match status" value="1"/>
</dbReference>
<feature type="transmembrane region" description="Helical" evidence="6">
    <location>
        <begin position="580"/>
        <end position="600"/>
    </location>
</feature>
<feature type="transmembrane region" description="Helical" evidence="6">
    <location>
        <begin position="374"/>
        <end position="396"/>
    </location>
</feature>
<feature type="transmembrane region" description="Helical" evidence="6">
    <location>
        <begin position="462"/>
        <end position="485"/>
    </location>
</feature>
<dbReference type="GO" id="GO:1990961">
    <property type="term" value="P:xenobiotic detoxification by transmembrane export across the plasma membrane"/>
    <property type="evidence" value="ECO:0007669"/>
    <property type="project" value="InterPro"/>
</dbReference>
<evidence type="ECO:0008006" key="9">
    <source>
        <dbReference type="Google" id="ProtNLM"/>
    </source>
</evidence>
<dbReference type="GO" id="GO:0042910">
    <property type="term" value="F:xenobiotic transmembrane transporter activity"/>
    <property type="evidence" value="ECO:0007669"/>
    <property type="project" value="InterPro"/>
</dbReference>
<feature type="transmembrane region" description="Helical" evidence="6">
    <location>
        <begin position="309"/>
        <end position="327"/>
    </location>
</feature>
<accession>A0AAD5U288</accession>
<dbReference type="GO" id="GO:0015297">
    <property type="term" value="F:antiporter activity"/>
    <property type="evidence" value="ECO:0007669"/>
    <property type="project" value="InterPro"/>
</dbReference>
<evidence type="ECO:0000313" key="8">
    <source>
        <dbReference type="Proteomes" id="UP001211065"/>
    </source>
</evidence>
<feature type="transmembrane region" description="Helical" evidence="6">
    <location>
        <begin position="606"/>
        <end position="629"/>
    </location>
</feature>